<comment type="caution">
    <text evidence="1">The sequence shown here is derived from an EMBL/GenBank/DDBJ whole genome shotgun (WGS) entry which is preliminary data.</text>
</comment>
<reference evidence="1 2" key="1">
    <citation type="journal article" date="2018" name="Microbiome">
        <title>Fine metagenomic profile of the Mediterranean stratified and mixed water columns revealed by assembly and recruitment.</title>
        <authorList>
            <person name="Haro-Moreno J.M."/>
            <person name="Lopez-Perez M."/>
            <person name="De La Torre J.R."/>
            <person name="Picazo A."/>
            <person name="Camacho A."/>
            <person name="Rodriguez-Valera F."/>
        </authorList>
    </citation>
    <scope>NUCLEOTIDE SEQUENCE [LARGE SCALE GENOMIC DNA]</scope>
    <source>
        <strain evidence="1">MED-G57</strain>
    </source>
</reference>
<evidence type="ECO:0000313" key="2">
    <source>
        <dbReference type="Proteomes" id="UP000253570"/>
    </source>
</evidence>
<name>A0A368DS06_9PROT</name>
<dbReference type="AlphaFoldDB" id="A0A368DS06"/>
<dbReference type="InterPro" id="IPR010775">
    <property type="entry name" value="DUF1365"/>
</dbReference>
<dbReference type="EMBL" id="QOQD01000001">
    <property type="protein sequence ID" value="RCL74630.1"/>
    <property type="molecule type" value="Genomic_DNA"/>
</dbReference>
<dbReference type="PANTHER" id="PTHR33973">
    <property type="entry name" value="OS07G0153300 PROTEIN"/>
    <property type="match status" value="1"/>
</dbReference>
<dbReference type="PANTHER" id="PTHR33973:SF4">
    <property type="entry name" value="OS07G0153300 PROTEIN"/>
    <property type="match status" value="1"/>
</dbReference>
<sequence length="257" mass="29897">MNYNKILVGKVIHKRVFPIQHKLDYNVFAVMIDCDNLHDTLKKSKIFSYNKFNLFSIFDKDHGDDVSIGTFLEKIRDNVVTRKPVKRFSMIAYPRILGYVFNPITVYIGFNENDLIEVMVYEVNNTFGQRVIYVIPVNDNYKKTIYQKCEKKLFISPFNGDSGIYSFQITDSDGIFNMGINLQVDNKPILKASFTSKKVNLSDKELIRSLKRNAFLTFKVILAIHLEAIKLFFKGLRLKKKPLAPKSQIFYFSETNN</sequence>
<dbReference type="Proteomes" id="UP000253570">
    <property type="component" value="Unassembled WGS sequence"/>
</dbReference>
<gene>
    <name evidence="1" type="ORF">DBW71_00345</name>
</gene>
<proteinExistence type="predicted"/>
<accession>A0A368DS06</accession>
<dbReference type="Pfam" id="PF07103">
    <property type="entry name" value="DUF1365"/>
    <property type="match status" value="1"/>
</dbReference>
<organism evidence="1 2">
    <name type="scientific">PS1 clade bacterium</name>
    <dbReference type="NCBI Taxonomy" id="2175152"/>
    <lineage>
        <taxon>Bacteria</taxon>
        <taxon>Pseudomonadati</taxon>
        <taxon>Pseudomonadota</taxon>
        <taxon>Alphaproteobacteria</taxon>
        <taxon>PS1 clade</taxon>
    </lineage>
</organism>
<protein>
    <submittedName>
        <fullName evidence="1">DUF1365 domain-containing protein</fullName>
    </submittedName>
</protein>
<evidence type="ECO:0000313" key="1">
    <source>
        <dbReference type="EMBL" id="RCL74630.1"/>
    </source>
</evidence>